<feature type="chain" id="PRO_5003321886" evidence="1">
    <location>
        <begin position="21"/>
        <end position="95"/>
    </location>
</feature>
<sequence>MFSFWIILIFLISLTSFTSSLVIPKPSNLNPRSSTLTQDTLKRGMNPKALDEDEAELARIQKVMDDEIWEKWSYAHMIHGSGSRAAEVLSISTVA</sequence>
<keyword evidence="3" id="KW-1185">Reference proteome</keyword>
<organism evidence="3">
    <name type="scientific">Melampsora larici-populina (strain 98AG31 / pathotype 3-4-7)</name>
    <name type="common">Poplar leaf rust fungus</name>
    <dbReference type="NCBI Taxonomy" id="747676"/>
    <lineage>
        <taxon>Eukaryota</taxon>
        <taxon>Fungi</taxon>
        <taxon>Dikarya</taxon>
        <taxon>Basidiomycota</taxon>
        <taxon>Pucciniomycotina</taxon>
        <taxon>Pucciniomycetes</taxon>
        <taxon>Pucciniales</taxon>
        <taxon>Melampsoraceae</taxon>
        <taxon>Melampsora</taxon>
    </lineage>
</organism>
<dbReference type="AlphaFoldDB" id="F4RZT2"/>
<name>F4RZT2_MELLP</name>
<feature type="signal peptide" evidence="1">
    <location>
        <begin position="1"/>
        <end position="20"/>
    </location>
</feature>
<dbReference type="Proteomes" id="UP000001072">
    <property type="component" value="Unassembled WGS sequence"/>
</dbReference>
<dbReference type="GeneID" id="18932210"/>
<reference evidence="3" key="1">
    <citation type="journal article" date="2011" name="Proc. Natl. Acad. Sci. U.S.A.">
        <title>Obligate biotrophy features unraveled by the genomic analysis of rust fungi.</title>
        <authorList>
            <person name="Duplessis S."/>
            <person name="Cuomo C.A."/>
            <person name="Lin Y.-C."/>
            <person name="Aerts A."/>
            <person name="Tisserant E."/>
            <person name="Veneault-Fourrey C."/>
            <person name="Joly D.L."/>
            <person name="Hacquard S."/>
            <person name="Amselem J."/>
            <person name="Cantarel B.L."/>
            <person name="Chiu R."/>
            <person name="Coutinho P.M."/>
            <person name="Feau N."/>
            <person name="Field M."/>
            <person name="Frey P."/>
            <person name="Gelhaye E."/>
            <person name="Goldberg J."/>
            <person name="Grabherr M.G."/>
            <person name="Kodira C.D."/>
            <person name="Kohler A."/>
            <person name="Kuees U."/>
            <person name="Lindquist E.A."/>
            <person name="Lucas S.M."/>
            <person name="Mago R."/>
            <person name="Mauceli E."/>
            <person name="Morin E."/>
            <person name="Murat C."/>
            <person name="Pangilinan J.L."/>
            <person name="Park R."/>
            <person name="Pearson M."/>
            <person name="Quesneville H."/>
            <person name="Rouhier N."/>
            <person name="Sakthikumar S."/>
            <person name="Salamov A.A."/>
            <person name="Schmutz J."/>
            <person name="Selles B."/>
            <person name="Shapiro H."/>
            <person name="Tanguay P."/>
            <person name="Tuskan G.A."/>
            <person name="Henrissat B."/>
            <person name="Van de Peer Y."/>
            <person name="Rouze P."/>
            <person name="Ellis J.G."/>
            <person name="Dodds P.N."/>
            <person name="Schein J.E."/>
            <person name="Zhong S."/>
            <person name="Hamelin R.C."/>
            <person name="Grigoriev I.V."/>
            <person name="Szabo L.J."/>
            <person name="Martin F."/>
        </authorList>
    </citation>
    <scope>NUCLEOTIDE SEQUENCE [LARGE SCALE GENOMIC DNA]</scope>
    <source>
        <strain evidence="3">98AG31 / pathotype 3-4-7</strain>
    </source>
</reference>
<accession>F4RZT2</accession>
<keyword evidence="1" id="KW-0732">Signal</keyword>
<evidence type="ECO:0000313" key="2">
    <source>
        <dbReference type="EMBL" id="EGG02135.1"/>
    </source>
</evidence>
<protein>
    <submittedName>
        <fullName evidence="2">Secreted protein</fullName>
    </submittedName>
</protein>
<evidence type="ECO:0000313" key="3">
    <source>
        <dbReference type="Proteomes" id="UP000001072"/>
    </source>
</evidence>
<dbReference type="InParanoid" id="F4RZT2"/>
<dbReference type="VEuPathDB" id="FungiDB:MELLADRAFT_72842"/>
<dbReference type="EMBL" id="GL883133">
    <property type="protein sequence ID" value="EGG02135.1"/>
    <property type="molecule type" value="Genomic_DNA"/>
</dbReference>
<proteinExistence type="predicted"/>
<evidence type="ECO:0000256" key="1">
    <source>
        <dbReference type="SAM" id="SignalP"/>
    </source>
</evidence>
<dbReference type="OrthoDB" id="10411832at2759"/>
<dbReference type="HOGENOM" id="CLU_2373225_0_0_1"/>
<dbReference type="RefSeq" id="XP_007414672.1">
    <property type="nucleotide sequence ID" value="XM_007414610.1"/>
</dbReference>
<dbReference type="KEGG" id="mlr:MELLADRAFT_72842"/>
<gene>
    <name evidence="2" type="ORF">MELLADRAFT_72842</name>
</gene>